<feature type="non-terminal residue" evidence="1">
    <location>
        <position position="1"/>
    </location>
</feature>
<sequence length="106" mass="11939">GSSDICLLDASLMRFSGHVQLGGDLKEDPGNALGFPWRSWPKWLRRGKSGPLRLSCCPRDPTPEKWLKIEEWIESVKIDKIQKLSKCIVGVLMTVGLFTFSYEVST</sequence>
<evidence type="ECO:0000313" key="1">
    <source>
        <dbReference type="EMBL" id="SBS56281.1"/>
    </source>
</evidence>
<protein>
    <submittedName>
        <fullName evidence="1">Uncharacterized protein</fullName>
    </submittedName>
</protein>
<reference evidence="1" key="2">
    <citation type="submission" date="2016-06" db="EMBL/GenBank/DDBJ databases">
        <title>The genome of a short-lived fish provides insights into sex chromosome evolution and the genetic control of aging.</title>
        <authorList>
            <person name="Reichwald K."/>
            <person name="Felder M."/>
            <person name="Petzold A."/>
            <person name="Koch P."/>
            <person name="Groth M."/>
            <person name="Platzer M."/>
        </authorList>
    </citation>
    <scope>NUCLEOTIDE SEQUENCE</scope>
    <source>
        <tissue evidence="1">Brain</tissue>
    </source>
</reference>
<name>A0A1A8V8Y4_NOTFU</name>
<feature type="non-terminal residue" evidence="1">
    <location>
        <position position="106"/>
    </location>
</feature>
<reference evidence="1" key="1">
    <citation type="submission" date="2016-05" db="EMBL/GenBank/DDBJ databases">
        <authorList>
            <person name="Lavstsen T."/>
            <person name="Jespersen J.S."/>
        </authorList>
    </citation>
    <scope>NUCLEOTIDE SEQUENCE</scope>
    <source>
        <tissue evidence="1">Brain</tissue>
    </source>
</reference>
<dbReference type="EMBL" id="HAEJ01015824">
    <property type="protein sequence ID" value="SBS56281.1"/>
    <property type="molecule type" value="Transcribed_RNA"/>
</dbReference>
<proteinExistence type="predicted"/>
<dbReference type="AlphaFoldDB" id="A0A1A8V8Y4"/>
<accession>A0A1A8V8Y4</accession>
<organism evidence="1">
    <name type="scientific">Nothobranchius furzeri</name>
    <name type="common">Turquoise killifish</name>
    <dbReference type="NCBI Taxonomy" id="105023"/>
    <lineage>
        <taxon>Eukaryota</taxon>
        <taxon>Metazoa</taxon>
        <taxon>Chordata</taxon>
        <taxon>Craniata</taxon>
        <taxon>Vertebrata</taxon>
        <taxon>Euteleostomi</taxon>
        <taxon>Actinopterygii</taxon>
        <taxon>Neopterygii</taxon>
        <taxon>Teleostei</taxon>
        <taxon>Neoteleostei</taxon>
        <taxon>Acanthomorphata</taxon>
        <taxon>Ovalentaria</taxon>
        <taxon>Atherinomorphae</taxon>
        <taxon>Cyprinodontiformes</taxon>
        <taxon>Nothobranchiidae</taxon>
        <taxon>Nothobranchius</taxon>
    </lineage>
</organism>
<gene>
    <name evidence="1" type="primary">Nfu_g_1_023020</name>
</gene>